<gene>
    <name evidence="2" type="ORF">T11_11103</name>
</gene>
<feature type="region of interest" description="Disordered" evidence="1">
    <location>
        <begin position="57"/>
        <end position="76"/>
    </location>
</feature>
<feature type="compositionally biased region" description="Basic and acidic residues" evidence="1">
    <location>
        <begin position="57"/>
        <end position="75"/>
    </location>
</feature>
<feature type="non-terminal residue" evidence="2">
    <location>
        <position position="1"/>
    </location>
</feature>
<dbReference type="Proteomes" id="UP000055024">
    <property type="component" value="Unassembled WGS sequence"/>
</dbReference>
<protein>
    <submittedName>
        <fullName evidence="2">Uncharacterized protein</fullName>
    </submittedName>
</protein>
<reference evidence="2 3" key="1">
    <citation type="submission" date="2015-01" db="EMBL/GenBank/DDBJ databases">
        <title>Evolution of Trichinella species and genotypes.</title>
        <authorList>
            <person name="Korhonen P.K."/>
            <person name="Edoardo P."/>
            <person name="Giuseppe L.R."/>
            <person name="Gasser R.B."/>
        </authorList>
    </citation>
    <scope>NUCLEOTIDE SEQUENCE [LARGE SCALE GENOMIC DNA]</scope>
    <source>
        <strain evidence="2">ISS1029</strain>
    </source>
</reference>
<sequence>LFIRKCMQIFIRLKCIFLLGFNFNNCWRTLCGAGALAFSLRRRMKYREWSKEKIKMQTTRSKSEMSRSRKREDKSMYTCEDDINNEEKKKFKRERHEAECRRYEVEEKKTEGACGYLSIPILLILNSL</sequence>
<keyword evidence="3" id="KW-1185">Reference proteome</keyword>
<name>A0A0V1GSB0_9BILA</name>
<evidence type="ECO:0000256" key="1">
    <source>
        <dbReference type="SAM" id="MobiDB-lite"/>
    </source>
</evidence>
<dbReference type="AlphaFoldDB" id="A0A0V1GSB0"/>
<evidence type="ECO:0000313" key="3">
    <source>
        <dbReference type="Proteomes" id="UP000055024"/>
    </source>
</evidence>
<proteinExistence type="predicted"/>
<accession>A0A0V1GSB0</accession>
<dbReference type="EMBL" id="JYDP01000344">
    <property type="protein sequence ID" value="KRZ01056.1"/>
    <property type="molecule type" value="Genomic_DNA"/>
</dbReference>
<evidence type="ECO:0000313" key="2">
    <source>
        <dbReference type="EMBL" id="KRZ01056.1"/>
    </source>
</evidence>
<comment type="caution">
    <text evidence="2">The sequence shown here is derived from an EMBL/GenBank/DDBJ whole genome shotgun (WGS) entry which is preliminary data.</text>
</comment>
<organism evidence="2 3">
    <name type="scientific">Trichinella zimbabwensis</name>
    <dbReference type="NCBI Taxonomy" id="268475"/>
    <lineage>
        <taxon>Eukaryota</taxon>
        <taxon>Metazoa</taxon>
        <taxon>Ecdysozoa</taxon>
        <taxon>Nematoda</taxon>
        <taxon>Enoplea</taxon>
        <taxon>Dorylaimia</taxon>
        <taxon>Trichinellida</taxon>
        <taxon>Trichinellidae</taxon>
        <taxon>Trichinella</taxon>
    </lineage>
</organism>